<dbReference type="Gene3D" id="2.60.120.10">
    <property type="entry name" value="Jelly Rolls"/>
    <property type="match status" value="1"/>
</dbReference>
<organism evidence="1 2">
    <name type="scientific">Paraburkholderia unamae</name>
    <dbReference type="NCBI Taxonomy" id="219649"/>
    <lineage>
        <taxon>Bacteria</taxon>
        <taxon>Pseudomonadati</taxon>
        <taxon>Pseudomonadota</taxon>
        <taxon>Betaproteobacteria</taxon>
        <taxon>Burkholderiales</taxon>
        <taxon>Burkholderiaceae</taxon>
        <taxon>Paraburkholderia</taxon>
    </lineage>
</organism>
<dbReference type="SUPFAM" id="SSF51182">
    <property type="entry name" value="RmlC-like cupins"/>
    <property type="match status" value="1"/>
</dbReference>
<dbReference type="InterPro" id="IPR010424">
    <property type="entry name" value="EutQ"/>
</dbReference>
<dbReference type="InterPro" id="IPR014710">
    <property type="entry name" value="RmlC-like_jellyroll"/>
</dbReference>
<evidence type="ECO:0000313" key="2">
    <source>
        <dbReference type="Proteomes" id="UP000245712"/>
    </source>
</evidence>
<comment type="caution">
    <text evidence="1">The sequence shown here is derived from an EMBL/GenBank/DDBJ whole genome shotgun (WGS) entry which is preliminary data.</text>
</comment>
<reference evidence="1 2" key="1">
    <citation type="submission" date="2018-05" db="EMBL/GenBank/DDBJ databases">
        <title>Genomic Encyclopedia of Type Strains, Phase IV (KMG-V): Genome sequencing to study the core and pangenomes of soil and plant-associated prokaryotes.</title>
        <authorList>
            <person name="Whitman W."/>
        </authorList>
    </citation>
    <scope>NUCLEOTIDE SEQUENCE [LARGE SCALE GENOMIC DNA]</scope>
    <source>
        <strain evidence="1 2">SCZa-39</strain>
    </source>
</reference>
<sequence>MSEPDVEAATGVKLVDHADLGFVVRGGPPGAAYVARALSDEISPNLGVGFARWEGAQVSWTTLYEEVIFAIEGCLEVTANGVLHRVKPGQVLWIPKCTALVYSGFALFGYVVYPGDWKKHCDEACPDQPADCAQPRWAR</sequence>
<dbReference type="InterPro" id="IPR011051">
    <property type="entry name" value="RmlC_Cupin_sf"/>
</dbReference>
<evidence type="ECO:0000313" key="1">
    <source>
        <dbReference type="EMBL" id="PVX75791.1"/>
    </source>
</evidence>
<proteinExistence type="predicted"/>
<accession>A0ABX5KI67</accession>
<gene>
    <name evidence="1" type="ORF">C7402_117203</name>
</gene>
<dbReference type="EMBL" id="QEOB01000017">
    <property type="protein sequence ID" value="PVX75791.1"/>
    <property type="molecule type" value="Genomic_DNA"/>
</dbReference>
<keyword evidence="2" id="KW-1185">Reference proteome</keyword>
<protein>
    <submittedName>
        <fullName evidence="1">Ethanolamine utilization protein EutQ</fullName>
    </submittedName>
</protein>
<name>A0ABX5KI67_9BURK</name>
<dbReference type="Pfam" id="PF06249">
    <property type="entry name" value="EutQ"/>
    <property type="match status" value="1"/>
</dbReference>
<dbReference type="Proteomes" id="UP000245712">
    <property type="component" value="Unassembled WGS sequence"/>
</dbReference>